<protein>
    <submittedName>
        <fullName evidence="1">Uncharacterized protein</fullName>
    </submittedName>
</protein>
<sequence>MRNSADSTALQLSSPQPNTASTLSLPQGQTPKKNYTTTTTPYPPWELLTTPLPEDMEGITTITDSYNGVPIIREYKVIAPRFYRTNGESQKIGQLQPISPTSPKSVLESPDIKHRTY</sequence>
<evidence type="ECO:0000313" key="1">
    <source>
        <dbReference type="EMBL" id="KAJ8681762.1"/>
    </source>
</evidence>
<reference evidence="1" key="1">
    <citation type="submission" date="2023-04" db="EMBL/GenBank/DDBJ databases">
        <title>A chromosome-level genome assembly of the parasitoid wasp Eretmocerus hayati.</title>
        <authorList>
            <person name="Zhong Y."/>
            <person name="Liu S."/>
            <person name="Liu Y."/>
        </authorList>
    </citation>
    <scope>NUCLEOTIDE SEQUENCE</scope>
    <source>
        <strain evidence="1">ZJU_SS_LIU_2023</strain>
    </source>
</reference>
<evidence type="ECO:0000313" key="2">
    <source>
        <dbReference type="Proteomes" id="UP001239111"/>
    </source>
</evidence>
<accession>A0ACC2PH63</accession>
<gene>
    <name evidence="1" type="ORF">QAD02_017554</name>
</gene>
<name>A0ACC2PH63_9HYME</name>
<proteinExistence type="predicted"/>
<dbReference type="EMBL" id="CM056741">
    <property type="protein sequence ID" value="KAJ8681762.1"/>
    <property type="molecule type" value="Genomic_DNA"/>
</dbReference>
<keyword evidence="2" id="KW-1185">Reference proteome</keyword>
<comment type="caution">
    <text evidence="1">The sequence shown here is derived from an EMBL/GenBank/DDBJ whole genome shotgun (WGS) entry which is preliminary data.</text>
</comment>
<dbReference type="Proteomes" id="UP001239111">
    <property type="component" value="Chromosome 1"/>
</dbReference>
<organism evidence="1 2">
    <name type="scientific">Eretmocerus hayati</name>
    <dbReference type="NCBI Taxonomy" id="131215"/>
    <lineage>
        <taxon>Eukaryota</taxon>
        <taxon>Metazoa</taxon>
        <taxon>Ecdysozoa</taxon>
        <taxon>Arthropoda</taxon>
        <taxon>Hexapoda</taxon>
        <taxon>Insecta</taxon>
        <taxon>Pterygota</taxon>
        <taxon>Neoptera</taxon>
        <taxon>Endopterygota</taxon>
        <taxon>Hymenoptera</taxon>
        <taxon>Apocrita</taxon>
        <taxon>Proctotrupomorpha</taxon>
        <taxon>Chalcidoidea</taxon>
        <taxon>Aphelinidae</taxon>
        <taxon>Aphelininae</taxon>
        <taxon>Eretmocerus</taxon>
    </lineage>
</organism>